<comment type="caution">
    <text evidence="2">The sequence shown here is derived from an EMBL/GenBank/DDBJ whole genome shotgun (WGS) entry which is preliminary data.</text>
</comment>
<feature type="region of interest" description="Disordered" evidence="1">
    <location>
        <begin position="72"/>
        <end position="97"/>
    </location>
</feature>
<feature type="compositionally biased region" description="Basic and acidic residues" evidence="1">
    <location>
        <begin position="7"/>
        <end position="28"/>
    </location>
</feature>
<evidence type="ECO:0000313" key="3">
    <source>
        <dbReference type="Proteomes" id="UP000828390"/>
    </source>
</evidence>
<keyword evidence="3" id="KW-1185">Reference proteome</keyword>
<accession>A0A9D4FWB7</accession>
<dbReference type="AlphaFoldDB" id="A0A9D4FWB7"/>
<dbReference type="Proteomes" id="UP000828390">
    <property type="component" value="Unassembled WGS sequence"/>
</dbReference>
<sequence>MSSERFFLTERDHQPMGDPLEPERHCRTYSDPFDIIPSRRSSSLERKGIRHDEAFGFGINVLASIRTGVVVSRSKDSKEGHVRSKSEESPSDMSQFSYVKPTFSPTDRRAARYHHALVFYWNRMADFHGSTV</sequence>
<dbReference type="EMBL" id="JAIWYP010000007">
    <property type="protein sequence ID" value="KAH3803117.1"/>
    <property type="molecule type" value="Genomic_DNA"/>
</dbReference>
<evidence type="ECO:0000313" key="2">
    <source>
        <dbReference type="EMBL" id="KAH3803117.1"/>
    </source>
</evidence>
<proteinExistence type="predicted"/>
<reference evidence="2" key="1">
    <citation type="journal article" date="2019" name="bioRxiv">
        <title>The Genome of the Zebra Mussel, Dreissena polymorpha: A Resource for Invasive Species Research.</title>
        <authorList>
            <person name="McCartney M.A."/>
            <person name="Auch B."/>
            <person name="Kono T."/>
            <person name="Mallez S."/>
            <person name="Zhang Y."/>
            <person name="Obille A."/>
            <person name="Becker A."/>
            <person name="Abrahante J.E."/>
            <person name="Garbe J."/>
            <person name="Badalamenti J.P."/>
            <person name="Herman A."/>
            <person name="Mangelson H."/>
            <person name="Liachko I."/>
            <person name="Sullivan S."/>
            <person name="Sone E.D."/>
            <person name="Koren S."/>
            <person name="Silverstein K.A.T."/>
            <person name="Beckman K.B."/>
            <person name="Gohl D.M."/>
        </authorList>
    </citation>
    <scope>NUCLEOTIDE SEQUENCE</scope>
    <source>
        <strain evidence="2">Duluth1</strain>
        <tissue evidence="2">Whole animal</tissue>
    </source>
</reference>
<organism evidence="2 3">
    <name type="scientific">Dreissena polymorpha</name>
    <name type="common">Zebra mussel</name>
    <name type="synonym">Mytilus polymorpha</name>
    <dbReference type="NCBI Taxonomy" id="45954"/>
    <lineage>
        <taxon>Eukaryota</taxon>
        <taxon>Metazoa</taxon>
        <taxon>Spiralia</taxon>
        <taxon>Lophotrochozoa</taxon>
        <taxon>Mollusca</taxon>
        <taxon>Bivalvia</taxon>
        <taxon>Autobranchia</taxon>
        <taxon>Heteroconchia</taxon>
        <taxon>Euheterodonta</taxon>
        <taxon>Imparidentia</taxon>
        <taxon>Neoheterodontei</taxon>
        <taxon>Myida</taxon>
        <taxon>Dreissenoidea</taxon>
        <taxon>Dreissenidae</taxon>
        <taxon>Dreissena</taxon>
    </lineage>
</organism>
<reference evidence="2" key="2">
    <citation type="submission" date="2020-11" db="EMBL/GenBank/DDBJ databases">
        <authorList>
            <person name="McCartney M.A."/>
            <person name="Auch B."/>
            <person name="Kono T."/>
            <person name="Mallez S."/>
            <person name="Becker A."/>
            <person name="Gohl D.M."/>
            <person name="Silverstein K.A.T."/>
            <person name="Koren S."/>
            <person name="Bechman K.B."/>
            <person name="Herman A."/>
            <person name="Abrahante J.E."/>
            <person name="Garbe J."/>
        </authorList>
    </citation>
    <scope>NUCLEOTIDE SEQUENCE</scope>
    <source>
        <strain evidence="2">Duluth1</strain>
        <tissue evidence="2">Whole animal</tissue>
    </source>
</reference>
<evidence type="ECO:0000256" key="1">
    <source>
        <dbReference type="SAM" id="MobiDB-lite"/>
    </source>
</evidence>
<protein>
    <submittedName>
        <fullName evidence="2">Uncharacterized protein</fullName>
    </submittedName>
</protein>
<feature type="compositionally biased region" description="Basic and acidic residues" evidence="1">
    <location>
        <begin position="73"/>
        <end position="88"/>
    </location>
</feature>
<name>A0A9D4FWB7_DREPO</name>
<gene>
    <name evidence="2" type="ORF">DPMN_156819</name>
</gene>
<feature type="region of interest" description="Disordered" evidence="1">
    <location>
        <begin position="1"/>
        <end position="32"/>
    </location>
</feature>